<comment type="caution">
    <text evidence="3">The sequence shown here is derived from an EMBL/GenBank/DDBJ whole genome shotgun (WGS) entry which is preliminary data.</text>
</comment>
<feature type="compositionally biased region" description="Basic and acidic residues" evidence="1">
    <location>
        <begin position="18"/>
        <end position="29"/>
    </location>
</feature>
<gene>
    <name evidence="3" type="ORF">F6X38_08600</name>
</gene>
<reference evidence="3 4" key="1">
    <citation type="submission" date="2019-09" db="EMBL/GenBank/DDBJ databases">
        <title>YIM 132180 draft genome.</title>
        <authorList>
            <person name="Zhang K."/>
        </authorList>
    </citation>
    <scope>NUCLEOTIDE SEQUENCE [LARGE SCALE GENOMIC DNA]</scope>
    <source>
        <strain evidence="3 4">YIM 132180</strain>
    </source>
</reference>
<feature type="region of interest" description="Disordered" evidence="1">
    <location>
        <begin position="1"/>
        <end position="30"/>
    </location>
</feature>
<evidence type="ECO:0000313" key="3">
    <source>
        <dbReference type="EMBL" id="KAB0680231.1"/>
    </source>
</evidence>
<sequence>MIEKKGGVMQMSATPTRCMEHERSARDLSSDPLSPARGIMLGCAISAGLWVGIVALAIS</sequence>
<dbReference type="RefSeq" id="WP_150969304.1">
    <property type="nucleotide sequence ID" value="NZ_VZDO01000005.1"/>
</dbReference>
<keyword evidence="4" id="KW-1185">Reference proteome</keyword>
<organism evidence="3 4">
    <name type="scientific">Plantimonas leprariae</name>
    <dbReference type="NCBI Taxonomy" id="2615207"/>
    <lineage>
        <taxon>Bacteria</taxon>
        <taxon>Pseudomonadati</taxon>
        <taxon>Pseudomonadota</taxon>
        <taxon>Alphaproteobacteria</taxon>
        <taxon>Hyphomicrobiales</taxon>
        <taxon>Aurantimonadaceae</taxon>
        <taxon>Plantimonas</taxon>
    </lineage>
</organism>
<keyword evidence="2" id="KW-0472">Membrane</keyword>
<proteinExistence type="predicted"/>
<accession>A0A7V7PQ62</accession>
<evidence type="ECO:0000313" key="4">
    <source>
        <dbReference type="Proteomes" id="UP000432089"/>
    </source>
</evidence>
<dbReference type="EMBL" id="VZDO01000005">
    <property type="protein sequence ID" value="KAB0680231.1"/>
    <property type="molecule type" value="Genomic_DNA"/>
</dbReference>
<keyword evidence="2" id="KW-1133">Transmembrane helix</keyword>
<evidence type="ECO:0000256" key="1">
    <source>
        <dbReference type="SAM" id="MobiDB-lite"/>
    </source>
</evidence>
<dbReference type="Proteomes" id="UP000432089">
    <property type="component" value="Unassembled WGS sequence"/>
</dbReference>
<dbReference type="AlphaFoldDB" id="A0A7V7PQ62"/>
<name>A0A7V7PQ62_9HYPH</name>
<protein>
    <submittedName>
        <fullName evidence="3">Uncharacterized protein</fullName>
    </submittedName>
</protein>
<evidence type="ECO:0000256" key="2">
    <source>
        <dbReference type="SAM" id="Phobius"/>
    </source>
</evidence>
<feature type="transmembrane region" description="Helical" evidence="2">
    <location>
        <begin position="38"/>
        <end position="58"/>
    </location>
</feature>
<keyword evidence="2" id="KW-0812">Transmembrane</keyword>